<proteinExistence type="predicted"/>
<dbReference type="AlphaFoldDB" id="A0A1L8RDJ3"/>
<dbReference type="Pfam" id="PF22564">
    <property type="entry name" value="HAAS"/>
    <property type="match status" value="1"/>
</dbReference>
<dbReference type="STRING" id="214095.RU97_GL002343"/>
<protein>
    <recommendedName>
        <fullName evidence="4">DUF1700 domain-containing protein</fullName>
    </recommendedName>
</protein>
<comment type="caution">
    <text evidence="2">The sequence shown here is derived from an EMBL/GenBank/DDBJ whole genome shotgun (WGS) entry which is preliminary data.</text>
</comment>
<keyword evidence="3" id="KW-1185">Reference proteome</keyword>
<organism evidence="2 3">
    <name type="scientific">Enterococcus canis</name>
    <dbReference type="NCBI Taxonomy" id="214095"/>
    <lineage>
        <taxon>Bacteria</taxon>
        <taxon>Bacillati</taxon>
        <taxon>Bacillota</taxon>
        <taxon>Bacilli</taxon>
        <taxon>Lactobacillales</taxon>
        <taxon>Enterococcaceae</taxon>
        <taxon>Enterococcus</taxon>
    </lineage>
</organism>
<evidence type="ECO:0000313" key="3">
    <source>
        <dbReference type="Proteomes" id="UP000181884"/>
    </source>
</evidence>
<keyword evidence="1" id="KW-0472">Membrane</keyword>
<sequence length="215" mass="24332">MNKEHFLIELKIYLKILPPAQQQQILAHYDLLFDQGAAEGQTEEQVAKELGKPRTIAEEILQEYGLEIKDKPLNPSGWVEIQPEAAQNGPEVVPHPYIEDPQPTPPPSTFVHIMQIIGLFAINFFFVFWMILGVLGMWIGAWVGVLFAAIAPFLGIGTLFFFWNTAAFFQAFLGIFLGGVGIIGFLLLLPISRGLWFLLKKYTRWNLRILRGGTY</sequence>
<keyword evidence="1" id="KW-0812">Transmembrane</keyword>
<dbReference type="Proteomes" id="UP000181884">
    <property type="component" value="Unassembled WGS sequence"/>
</dbReference>
<keyword evidence="1" id="KW-1133">Transmembrane helix</keyword>
<reference evidence="2 3" key="1">
    <citation type="submission" date="2014-12" db="EMBL/GenBank/DDBJ databases">
        <title>Draft genome sequences of 29 type strains of Enterococci.</title>
        <authorList>
            <person name="Zhong Z."/>
            <person name="Sun Z."/>
            <person name="Liu W."/>
            <person name="Zhang W."/>
            <person name="Zhang H."/>
        </authorList>
    </citation>
    <scope>NUCLEOTIDE SEQUENCE [LARGE SCALE GENOMIC DNA]</scope>
    <source>
        <strain evidence="2 3">DSM 17029</strain>
    </source>
</reference>
<evidence type="ECO:0000256" key="1">
    <source>
        <dbReference type="SAM" id="Phobius"/>
    </source>
</evidence>
<feature type="transmembrane region" description="Helical" evidence="1">
    <location>
        <begin position="139"/>
        <end position="163"/>
    </location>
</feature>
<name>A0A1L8RDJ3_9ENTE</name>
<dbReference type="RefSeq" id="WP_067396332.1">
    <property type="nucleotide sequence ID" value="NZ_JXKH01000006.1"/>
</dbReference>
<evidence type="ECO:0008006" key="4">
    <source>
        <dbReference type="Google" id="ProtNLM"/>
    </source>
</evidence>
<feature type="transmembrane region" description="Helical" evidence="1">
    <location>
        <begin position="110"/>
        <end position="132"/>
    </location>
</feature>
<accession>A0A1L8RDJ3</accession>
<gene>
    <name evidence="2" type="ORF">RU97_GL002343</name>
</gene>
<dbReference type="EMBL" id="JXKH01000006">
    <property type="protein sequence ID" value="OJG17797.1"/>
    <property type="molecule type" value="Genomic_DNA"/>
</dbReference>
<evidence type="ECO:0000313" key="2">
    <source>
        <dbReference type="EMBL" id="OJG17797.1"/>
    </source>
</evidence>
<feature type="transmembrane region" description="Helical" evidence="1">
    <location>
        <begin position="169"/>
        <end position="191"/>
    </location>
</feature>